<feature type="repeat" description="WD" evidence="3">
    <location>
        <begin position="92"/>
        <end position="124"/>
    </location>
</feature>
<keyword evidence="2" id="KW-0677">Repeat</keyword>
<dbReference type="PROSITE" id="PS50294">
    <property type="entry name" value="WD_REPEATS_REGION"/>
    <property type="match status" value="1"/>
</dbReference>
<evidence type="ECO:0000313" key="5">
    <source>
        <dbReference type="Proteomes" id="UP000187209"/>
    </source>
</evidence>
<name>A0A1R2B4S7_9CILI</name>
<reference evidence="4 5" key="1">
    <citation type="submission" date="2016-11" db="EMBL/GenBank/DDBJ databases">
        <title>The macronuclear genome of Stentor coeruleus: a giant cell with tiny introns.</title>
        <authorList>
            <person name="Slabodnick M."/>
            <person name="Ruby J.G."/>
            <person name="Reiff S.B."/>
            <person name="Swart E.C."/>
            <person name="Gosai S."/>
            <person name="Prabakaran S."/>
            <person name="Witkowska E."/>
            <person name="Larue G.E."/>
            <person name="Fisher S."/>
            <person name="Freeman R.M."/>
            <person name="Gunawardena J."/>
            <person name="Chu W."/>
            <person name="Stover N.A."/>
            <person name="Gregory B.D."/>
            <person name="Nowacki M."/>
            <person name="Derisi J."/>
            <person name="Roy S.W."/>
            <person name="Marshall W.F."/>
            <person name="Sood P."/>
        </authorList>
    </citation>
    <scope>NUCLEOTIDE SEQUENCE [LARGE SCALE GENOMIC DNA]</scope>
    <source>
        <strain evidence="4">WM001</strain>
    </source>
</reference>
<accession>A0A1R2B4S7</accession>
<dbReference type="AlphaFoldDB" id="A0A1R2B4S7"/>
<protein>
    <submittedName>
        <fullName evidence="4">Uncharacterized protein</fullName>
    </submittedName>
</protein>
<keyword evidence="1 3" id="KW-0853">WD repeat</keyword>
<proteinExistence type="predicted"/>
<dbReference type="InterPro" id="IPR036322">
    <property type="entry name" value="WD40_repeat_dom_sf"/>
</dbReference>
<dbReference type="InterPro" id="IPR015943">
    <property type="entry name" value="WD40/YVTN_repeat-like_dom_sf"/>
</dbReference>
<dbReference type="Pfam" id="PF00400">
    <property type="entry name" value="WD40"/>
    <property type="match status" value="3"/>
</dbReference>
<dbReference type="EMBL" id="MPUH01000957">
    <property type="protein sequence ID" value="OMJ71772.1"/>
    <property type="molecule type" value="Genomic_DNA"/>
</dbReference>
<evidence type="ECO:0000256" key="3">
    <source>
        <dbReference type="PROSITE-ProRule" id="PRU00221"/>
    </source>
</evidence>
<gene>
    <name evidence="4" type="ORF">SteCoe_29915</name>
</gene>
<dbReference type="Gene3D" id="2.130.10.10">
    <property type="entry name" value="YVTN repeat-like/Quinoprotein amine dehydrogenase"/>
    <property type="match status" value="1"/>
</dbReference>
<dbReference type="InterPro" id="IPR001680">
    <property type="entry name" value="WD40_rpt"/>
</dbReference>
<dbReference type="OrthoDB" id="10262475at2759"/>
<dbReference type="SMART" id="SM00320">
    <property type="entry name" value="WD40"/>
    <property type="match status" value="5"/>
</dbReference>
<evidence type="ECO:0000313" key="4">
    <source>
        <dbReference type="EMBL" id="OMJ71772.1"/>
    </source>
</evidence>
<evidence type="ECO:0000256" key="2">
    <source>
        <dbReference type="ARBA" id="ARBA00022737"/>
    </source>
</evidence>
<organism evidence="4 5">
    <name type="scientific">Stentor coeruleus</name>
    <dbReference type="NCBI Taxonomy" id="5963"/>
    <lineage>
        <taxon>Eukaryota</taxon>
        <taxon>Sar</taxon>
        <taxon>Alveolata</taxon>
        <taxon>Ciliophora</taxon>
        <taxon>Postciliodesmatophora</taxon>
        <taxon>Heterotrichea</taxon>
        <taxon>Heterotrichida</taxon>
        <taxon>Stentoridae</taxon>
        <taxon>Stentor</taxon>
    </lineage>
</organism>
<evidence type="ECO:0000256" key="1">
    <source>
        <dbReference type="ARBA" id="ARBA00022574"/>
    </source>
</evidence>
<feature type="repeat" description="WD" evidence="3">
    <location>
        <begin position="240"/>
        <end position="274"/>
    </location>
</feature>
<dbReference type="PANTHER" id="PTHR10971">
    <property type="entry name" value="MRNA EXPORT FACTOR AND BUB3"/>
    <property type="match status" value="1"/>
</dbReference>
<sequence>MEVSKIEREITDLPSDGFTRVSFSPSEDFLLASSWDNSISLYNTSSGSLSTRYTSNASLLDSAFISSDLCTFGGLERHVSLYSFSRNEYKSLGVHEDAIRALRFSSRLGIIISGSWDRTLRTWDPRAQVHWTSTTTMPGKVYSMALSDSQGCVVVSTDKKDLLLYDLRNMNEAVDKRESPLKYQTRCIEVNPNGLSYAIGSIEGRVGIEFFNPAPEIQAKAYAFKCHRKEDMGNVIVYPVNAIAYNPDTGTFATGGSDSFVNVWDGENKKRIWKLRQYPSAVASLAFNSNGKQLAIACSYMYEEGDIPNQPPIKLFIKDFN</sequence>
<dbReference type="SUPFAM" id="SSF50978">
    <property type="entry name" value="WD40 repeat-like"/>
    <property type="match status" value="1"/>
</dbReference>
<keyword evidence="5" id="KW-1185">Reference proteome</keyword>
<dbReference type="Proteomes" id="UP000187209">
    <property type="component" value="Unassembled WGS sequence"/>
</dbReference>
<comment type="caution">
    <text evidence="4">The sequence shown here is derived from an EMBL/GenBank/DDBJ whole genome shotgun (WGS) entry which is preliminary data.</text>
</comment>
<dbReference type="PROSITE" id="PS50082">
    <property type="entry name" value="WD_REPEATS_2"/>
    <property type="match status" value="2"/>
</dbReference>